<dbReference type="EMBL" id="OFSQ01000023">
    <property type="protein sequence ID" value="SOY53468.1"/>
    <property type="molecule type" value="Genomic_DNA"/>
</dbReference>
<comment type="caution">
    <text evidence="1">The sequence shown here is derived from an EMBL/GenBank/DDBJ whole genome shotgun (WGS) entry which is preliminary data.</text>
</comment>
<gene>
    <name evidence="1" type="ORF">CBM2587_A40076</name>
</gene>
<name>A0A975X272_9BURK</name>
<protein>
    <submittedName>
        <fullName evidence="1">Uncharacterized protein</fullName>
    </submittedName>
</protein>
<accession>A0A975X272</accession>
<evidence type="ECO:0000313" key="1">
    <source>
        <dbReference type="EMBL" id="SOY53468.1"/>
    </source>
</evidence>
<dbReference type="AlphaFoldDB" id="A0A975X272"/>
<reference evidence="1 2" key="1">
    <citation type="submission" date="2018-01" db="EMBL/GenBank/DDBJ databases">
        <authorList>
            <person name="Clerissi C."/>
        </authorList>
    </citation>
    <scope>NUCLEOTIDE SEQUENCE [LARGE SCALE GENOMIC DNA]</scope>
    <source>
        <strain evidence="1">Cupriavidus sp. LMG 19464</strain>
    </source>
</reference>
<dbReference type="Proteomes" id="UP000256780">
    <property type="component" value="Chromosome CBM2587_a"/>
</dbReference>
<evidence type="ECO:0000313" key="2">
    <source>
        <dbReference type="Proteomes" id="UP000256780"/>
    </source>
</evidence>
<organism evidence="1 2">
    <name type="scientific">Cupriavidus taiwanensis</name>
    <dbReference type="NCBI Taxonomy" id="164546"/>
    <lineage>
        <taxon>Bacteria</taxon>
        <taxon>Pseudomonadati</taxon>
        <taxon>Pseudomonadota</taxon>
        <taxon>Betaproteobacteria</taxon>
        <taxon>Burkholderiales</taxon>
        <taxon>Burkholderiaceae</taxon>
        <taxon>Cupriavidus</taxon>
    </lineage>
</organism>
<proteinExistence type="predicted"/>
<sequence length="183" mass="20118">MRRFPRPALLEVPWFSASSTVGATPQALQQDPRHVASRLTRTVLRVRQRQRVDAGARAGNDDAIRVRGETPDPAMTRFMMHARIESDPLLPCYAQVVDLYQHEGSQDPEHLGGVVAASMASMPEAQGCRARFPNTPRSAADQAELGACCVMLVALRFSVLHCHGSPLEPIHTHNPFDCLVSQT</sequence>